<accession>A0A8J3Q563</accession>
<evidence type="ECO:0000313" key="2">
    <source>
        <dbReference type="EMBL" id="GIH03931.1"/>
    </source>
</evidence>
<reference evidence="2" key="1">
    <citation type="submission" date="2021-01" db="EMBL/GenBank/DDBJ databases">
        <title>Whole genome shotgun sequence of Rhizocola hellebori NBRC 109834.</title>
        <authorList>
            <person name="Komaki H."/>
            <person name="Tamura T."/>
        </authorList>
    </citation>
    <scope>NUCLEOTIDE SEQUENCE</scope>
    <source>
        <strain evidence="2">NBRC 109834</strain>
    </source>
</reference>
<organism evidence="2 3">
    <name type="scientific">Rhizocola hellebori</name>
    <dbReference type="NCBI Taxonomy" id="1392758"/>
    <lineage>
        <taxon>Bacteria</taxon>
        <taxon>Bacillati</taxon>
        <taxon>Actinomycetota</taxon>
        <taxon>Actinomycetes</taxon>
        <taxon>Micromonosporales</taxon>
        <taxon>Micromonosporaceae</taxon>
        <taxon>Rhizocola</taxon>
    </lineage>
</organism>
<gene>
    <name evidence="2" type="ORF">Rhe02_19980</name>
</gene>
<keyword evidence="1" id="KW-0732">Signal</keyword>
<dbReference type="EMBL" id="BONY01000010">
    <property type="protein sequence ID" value="GIH03931.1"/>
    <property type="molecule type" value="Genomic_DNA"/>
</dbReference>
<name>A0A8J3Q563_9ACTN</name>
<evidence type="ECO:0000256" key="1">
    <source>
        <dbReference type="SAM" id="SignalP"/>
    </source>
</evidence>
<dbReference type="Proteomes" id="UP000612899">
    <property type="component" value="Unassembled WGS sequence"/>
</dbReference>
<protein>
    <submittedName>
        <fullName evidence="2">Uncharacterized protein</fullName>
    </submittedName>
</protein>
<feature type="signal peptide" evidence="1">
    <location>
        <begin position="1"/>
        <end position="20"/>
    </location>
</feature>
<dbReference type="AlphaFoldDB" id="A0A8J3Q563"/>
<comment type="caution">
    <text evidence="2">The sequence shown here is derived from an EMBL/GenBank/DDBJ whole genome shotgun (WGS) entry which is preliminary data.</text>
</comment>
<proteinExistence type="predicted"/>
<evidence type="ECO:0000313" key="3">
    <source>
        <dbReference type="Proteomes" id="UP000612899"/>
    </source>
</evidence>
<dbReference type="PROSITE" id="PS51257">
    <property type="entry name" value="PROKAR_LIPOPROTEIN"/>
    <property type="match status" value="1"/>
</dbReference>
<sequence>MRVLTLSAVAMALIIGAACSSGEQTPQPVRSSSRPNPVVTTQSVASGCHPLYPVGLNVSTRDPAELPYLRQVTACTNHAGSAVLLRNTGDVIWTPRTTTTQRVTVTMMKDTLRAQSFRTIFDQTALLVPLTDLVVPVAPNLVEWTLEPALTAAWQAHDHVADLIQKHGEQQLSDALAGNSKRRQAFATCTLSGYHAYEQAGNIRTGSPTEAMLAGWGLATGTGECALAWRAADQADAARNIRTATFADDLARMRTNVAWMSKTDDLLTILGRLGKAIVLVR</sequence>
<keyword evidence="3" id="KW-1185">Reference proteome</keyword>
<feature type="chain" id="PRO_5038362178" evidence="1">
    <location>
        <begin position="21"/>
        <end position="281"/>
    </location>
</feature>